<reference evidence="12" key="2">
    <citation type="submission" date="2025-09" db="UniProtKB">
        <authorList>
            <consortium name="Ensembl"/>
        </authorList>
    </citation>
    <scope>IDENTIFICATION</scope>
</reference>
<dbReference type="Gene3D" id="3.30.40.10">
    <property type="entry name" value="Zinc/RING finger domain, C3HC4 (zinc finger)"/>
    <property type="match status" value="1"/>
</dbReference>
<keyword evidence="4" id="KW-0812">Transmembrane</keyword>
<dbReference type="SMART" id="SM00744">
    <property type="entry name" value="RINGv"/>
    <property type="match status" value="1"/>
</dbReference>
<evidence type="ECO:0000256" key="1">
    <source>
        <dbReference type="ARBA" id="ARBA00004337"/>
    </source>
</evidence>
<sequence length="76" mass="8551">MTVVSCACLCSDELFCRICYEGRTSGELLSPCERSSSLTMVHQACLECWQSASNSSHCELCHHQFALERQVTDLFQ</sequence>
<dbReference type="Ensembl" id="ENSMALT00000027997.1">
    <property type="protein sequence ID" value="ENSMALP00000027492.1"/>
    <property type="gene ID" value="ENSMALG00000019083.1"/>
</dbReference>
<dbReference type="GO" id="GO:0010008">
    <property type="term" value="C:endosome membrane"/>
    <property type="evidence" value="ECO:0007669"/>
    <property type="project" value="UniProtKB-SubCell"/>
</dbReference>
<evidence type="ECO:0000256" key="2">
    <source>
        <dbReference type="ARBA" id="ARBA00022583"/>
    </source>
</evidence>
<dbReference type="InterPro" id="IPR011016">
    <property type="entry name" value="Znf_RING-CH"/>
</dbReference>
<keyword evidence="9" id="KW-1133">Transmembrane helix</keyword>
<name>A0A3Q3R679_MONAL</name>
<keyword evidence="3" id="KW-0808">Transferase</keyword>
<dbReference type="Pfam" id="PF12906">
    <property type="entry name" value="RINGv"/>
    <property type="match status" value="1"/>
</dbReference>
<evidence type="ECO:0000313" key="12">
    <source>
        <dbReference type="Ensembl" id="ENSMALP00000027492.1"/>
    </source>
</evidence>
<keyword evidence="13" id="KW-1185">Reference proteome</keyword>
<protein>
    <recommendedName>
        <fullName evidence="11">RING-CH-type domain-containing protein</fullName>
    </recommendedName>
</protein>
<evidence type="ECO:0000256" key="8">
    <source>
        <dbReference type="ARBA" id="ARBA00022833"/>
    </source>
</evidence>
<evidence type="ECO:0000256" key="9">
    <source>
        <dbReference type="ARBA" id="ARBA00022989"/>
    </source>
</evidence>
<keyword evidence="8" id="KW-0862">Zinc</keyword>
<dbReference type="PANTHER" id="PTHR46065:SF1">
    <property type="entry name" value="E3 UBIQUITIN-PROTEIN LIGASE MARCH3-LIKE"/>
    <property type="match status" value="1"/>
</dbReference>
<dbReference type="GO" id="GO:0006897">
    <property type="term" value="P:endocytosis"/>
    <property type="evidence" value="ECO:0007669"/>
    <property type="project" value="UniProtKB-KW"/>
</dbReference>
<dbReference type="AlphaFoldDB" id="A0A3Q3R679"/>
<accession>A0A3Q3R679</accession>
<keyword evidence="6" id="KW-0863">Zinc-finger</keyword>
<evidence type="ECO:0000256" key="6">
    <source>
        <dbReference type="ARBA" id="ARBA00022771"/>
    </source>
</evidence>
<feature type="domain" description="RING-CH-type" evidence="11">
    <location>
        <begin position="8"/>
        <end position="68"/>
    </location>
</feature>
<dbReference type="GO" id="GO:0004842">
    <property type="term" value="F:ubiquitin-protein transferase activity"/>
    <property type="evidence" value="ECO:0007669"/>
    <property type="project" value="TreeGrafter"/>
</dbReference>
<evidence type="ECO:0000313" key="13">
    <source>
        <dbReference type="Proteomes" id="UP000261600"/>
    </source>
</evidence>
<keyword evidence="2" id="KW-0254">Endocytosis</keyword>
<dbReference type="Proteomes" id="UP000261600">
    <property type="component" value="Unplaced"/>
</dbReference>
<dbReference type="SUPFAM" id="SSF57850">
    <property type="entry name" value="RING/U-box"/>
    <property type="match status" value="1"/>
</dbReference>
<dbReference type="InterPro" id="IPR013083">
    <property type="entry name" value="Znf_RING/FYVE/PHD"/>
</dbReference>
<dbReference type="GO" id="GO:0016567">
    <property type="term" value="P:protein ubiquitination"/>
    <property type="evidence" value="ECO:0007669"/>
    <property type="project" value="TreeGrafter"/>
</dbReference>
<organism evidence="12 13">
    <name type="scientific">Monopterus albus</name>
    <name type="common">Swamp eel</name>
    <dbReference type="NCBI Taxonomy" id="43700"/>
    <lineage>
        <taxon>Eukaryota</taxon>
        <taxon>Metazoa</taxon>
        <taxon>Chordata</taxon>
        <taxon>Craniata</taxon>
        <taxon>Vertebrata</taxon>
        <taxon>Euteleostomi</taxon>
        <taxon>Actinopterygii</taxon>
        <taxon>Neopterygii</taxon>
        <taxon>Teleostei</taxon>
        <taxon>Neoteleostei</taxon>
        <taxon>Acanthomorphata</taxon>
        <taxon>Anabantaria</taxon>
        <taxon>Synbranchiformes</taxon>
        <taxon>Synbranchidae</taxon>
        <taxon>Monopterus</taxon>
    </lineage>
</organism>
<evidence type="ECO:0000256" key="3">
    <source>
        <dbReference type="ARBA" id="ARBA00022679"/>
    </source>
</evidence>
<dbReference type="GO" id="GO:0008270">
    <property type="term" value="F:zinc ion binding"/>
    <property type="evidence" value="ECO:0007669"/>
    <property type="project" value="UniProtKB-KW"/>
</dbReference>
<keyword evidence="5" id="KW-0479">Metal-binding</keyword>
<reference evidence="12" key="1">
    <citation type="submission" date="2025-08" db="UniProtKB">
        <authorList>
            <consortium name="Ensembl"/>
        </authorList>
    </citation>
    <scope>IDENTIFICATION</scope>
</reference>
<evidence type="ECO:0000256" key="10">
    <source>
        <dbReference type="ARBA" id="ARBA00023136"/>
    </source>
</evidence>
<comment type="subcellular location">
    <subcellularLocation>
        <location evidence="1">Endosome membrane</location>
        <topology evidence="1">Multi-pass membrane protein</topology>
    </subcellularLocation>
</comment>
<evidence type="ECO:0000256" key="4">
    <source>
        <dbReference type="ARBA" id="ARBA00022692"/>
    </source>
</evidence>
<dbReference type="PANTHER" id="PTHR46065">
    <property type="entry name" value="E3 UBIQUITIN-PROTEIN LIGASE MARCH 2/3 FAMILY MEMBER"/>
    <property type="match status" value="1"/>
</dbReference>
<evidence type="ECO:0000259" key="11">
    <source>
        <dbReference type="PROSITE" id="PS51292"/>
    </source>
</evidence>
<dbReference type="STRING" id="43700.ENSMALP00000027492"/>
<evidence type="ECO:0000256" key="5">
    <source>
        <dbReference type="ARBA" id="ARBA00022723"/>
    </source>
</evidence>
<keyword evidence="10" id="KW-0472">Membrane</keyword>
<proteinExistence type="predicted"/>
<dbReference type="PROSITE" id="PS51292">
    <property type="entry name" value="ZF_RING_CH"/>
    <property type="match status" value="1"/>
</dbReference>
<keyword evidence="7" id="KW-0833">Ubl conjugation pathway</keyword>
<evidence type="ECO:0000256" key="7">
    <source>
        <dbReference type="ARBA" id="ARBA00022786"/>
    </source>
</evidence>